<evidence type="ECO:0000313" key="3">
    <source>
        <dbReference type="Proteomes" id="UP000479293"/>
    </source>
</evidence>
<name>A0A7C9BCT2_9BACT</name>
<comment type="caution">
    <text evidence="2">The sequence shown here is derived from an EMBL/GenBank/DDBJ whole genome shotgun (WGS) entry which is preliminary data.</text>
</comment>
<evidence type="ECO:0000256" key="1">
    <source>
        <dbReference type="SAM" id="Coils"/>
    </source>
</evidence>
<dbReference type="Pfam" id="PF05974">
    <property type="entry name" value="DUF892"/>
    <property type="match status" value="1"/>
</dbReference>
<evidence type="ECO:0000313" key="2">
    <source>
        <dbReference type="EMBL" id="MPR35762.1"/>
    </source>
</evidence>
<organism evidence="2 3">
    <name type="scientific">Salmonirosea aquatica</name>
    <dbReference type="NCBI Taxonomy" id="2654236"/>
    <lineage>
        <taxon>Bacteria</taxon>
        <taxon>Pseudomonadati</taxon>
        <taxon>Bacteroidota</taxon>
        <taxon>Cytophagia</taxon>
        <taxon>Cytophagales</taxon>
        <taxon>Spirosomataceae</taxon>
        <taxon>Salmonirosea</taxon>
    </lineage>
</organism>
<accession>A0A7C9BCT2</accession>
<dbReference type="Gene3D" id="1.20.1260.10">
    <property type="match status" value="1"/>
</dbReference>
<dbReference type="InterPro" id="IPR047114">
    <property type="entry name" value="YciF"/>
</dbReference>
<keyword evidence="1" id="KW-0175">Coiled coil</keyword>
<feature type="coiled-coil region" evidence="1">
    <location>
        <begin position="133"/>
        <end position="160"/>
    </location>
</feature>
<keyword evidence="3" id="KW-1185">Reference proteome</keyword>
<dbReference type="AlphaFoldDB" id="A0A7C9BCT2"/>
<dbReference type="InterPro" id="IPR010287">
    <property type="entry name" value="DUF892_YciF-like"/>
</dbReference>
<dbReference type="PANTHER" id="PTHR30565">
    <property type="entry name" value="PROTEIN YCIF"/>
    <property type="match status" value="1"/>
</dbReference>
<dbReference type="PANTHER" id="PTHR30565:SF9">
    <property type="entry name" value="PROTEIN YCIF"/>
    <property type="match status" value="1"/>
</dbReference>
<gene>
    <name evidence="2" type="ORF">GBK04_21010</name>
</gene>
<dbReference type="CDD" id="cd07909">
    <property type="entry name" value="YciF"/>
    <property type="match status" value="1"/>
</dbReference>
<feature type="coiled-coil region" evidence="1">
    <location>
        <begin position="39"/>
        <end position="66"/>
    </location>
</feature>
<dbReference type="EMBL" id="WHLY01000002">
    <property type="protein sequence ID" value="MPR35762.1"/>
    <property type="molecule type" value="Genomic_DNA"/>
</dbReference>
<dbReference type="SUPFAM" id="SSF47240">
    <property type="entry name" value="Ferritin-like"/>
    <property type="match status" value="1"/>
</dbReference>
<protein>
    <submittedName>
        <fullName evidence="2">DUF892 family protein</fullName>
    </submittedName>
</protein>
<sequence length="160" mass="18023">MKNLDDLLEHQLKDLYSAETQIIKALPKMVNKATDPKLKDAFNTHLKETEEQKKRLEQACDKLGIKPTGETCKAIKGIIEEASEFMEEDAEEAVMDAGLIAEAQRVEHYEISGYGTAHRYAVQLGHREVADLLAKTLEEEKDADEKLNDLAIEKINVEAE</sequence>
<reference evidence="2 3" key="1">
    <citation type="submission" date="2019-10" db="EMBL/GenBank/DDBJ databases">
        <title>Draft Genome Sequence of Cytophagaceae sp. SJW1-29.</title>
        <authorList>
            <person name="Choi A."/>
        </authorList>
    </citation>
    <scope>NUCLEOTIDE SEQUENCE [LARGE SCALE GENOMIC DNA]</scope>
    <source>
        <strain evidence="2 3">SJW1-29</strain>
    </source>
</reference>
<dbReference type="InterPro" id="IPR012347">
    <property type="entry name" value="Ferritin-like"/>
</dbReference>
<proteinExistence type="predicted"/>
<dbReference type="InterPro" id="IPR009078">
    <property type="entry name" value="Ferritin-like_SF"/>
</dbReference>
<dbReference type="Proteomes" id="UP000479293">
    <property type="component" value="Unassembled WGS sequence"/>
</dbReference>